<proteinExistence type="predicted"/>
<dbReference type="STRING" id="1089455.MOPEL_075_00020"/>
<feature type="region of interest" description="Disordered" evidence="1">
    <location>
        <begin position="1"/>
        <end position="36"/>
    </location>
</feature>
<sequence>MPPACEKDSGRSGSGTRGAGRHRVGGNSSAPPLASSGRHLLRDAIGRAVLASEAIWAACLLIHCRDEATKTFYLRHGEFLQSPADDLHLIQPMKAARRVVQP</sequence>
<keyword evidence="3" id="KW-1185">Reference proteome</keyword>
<dbReference type="AlphaFoldDB" id="H5US98"/>
<reference evidence="2 3" key="1">
    <citation type="submission" date="2012-02" db="EMBL/GenBank/DDBJ databases">
        <title>Whole genome shotgun sequence of Mobilicoccus pelagius NBRC 104925.</title>
        <authorList>
            <person name="Yoshida Y."/>
            <person name="Hosoyama A."/>
            <person name="Tsuchikane K."/>
            <person name="Katsumata H."/>
            <person name="Yamazaki S."/>
            <person name="Fujita N."/>
        </authorList>
    </citation>
    <scope>NUCLEOTIDE SEQUENCE [LARGE SCALE GENOMIC DNA]</scope>
    <source>
        <strain evidence="2 3">NBRC 104925</strain>
    </source>
</reference>
<comment type="caution">
    <text evidence="2">The sequence shown here is derived from an EMBL/GenBank/DDBJ whole genome shotgun (WGS) entry which is preliminary data.</text>
</comment>
<dbReference type="Proteomes" id="UP000004367">
    <property type="component" value="Unassembled WGS sequence"/>
</dbReference>
<dbReference type="Gene3D" id="3.40.630.30">
    <property type="match status" value="1"/>
</dbReference>
<accession>H5US98</accession>
<dbReference type="EMBL" id="BAFE01000054">
    <property type="protein sequence ID" value="GAB48606.1"/>
    <property type="molecule type" value="Genomic_DNA"/>
</dbReference>
<evidence type="ECO:0000313" key="2">
    <source>
        <dbReference type="EMBL" id="GAB48606.1"/>
    </source>
</evidence>
<gene>
    <name evidence="2" type="ORF">MOPEL_075_00020</name>
</gene>
<organism evidence="2 3">
    <name type="scientific">Mobilicoccus pelagius NBRC 104925</name>
    <dbReference type="NCBI Taxonomy" id="1089455"/>
    <lineage>
        <taxon>Bacteria</taxon>
        <taxon>Bacillati</taxon>
        <taxon>Actinomycetota</taxon>
        <taxon>Actinomycetes</taxon>
        <taxon>Micrococcales</taxon>
        <taxon>Dermatophilaceae</taxon>
        <taxon>Mobilicoccus</taxon>
    </lineage>
</organism>
<name>H5US98_9MICO</name>
<protein>
    <submittedName>
        <fullName evidence="2">Uncharacterized protein</fullName>
    </submittedName>
</protein>
<evidence type="ECO:0000313" key="3">
    <source>
        <dbReference type="Proteomes" id="UP000004367"/>
    </source>
</evidence>
<evidence type="ECO:0000256" key="1">
    <source>
        <dbReference type="SAM" id="MobiDB-lite"/>
    </source>
</evidence>
<feature type="compositionally biased region" description="Basic and acidic residues" evidence="1">
    <location>
        <begin position="1"/>
        <end position="10"/>
    </location>
</feature>